<evidence type="ECO:0000313" key="9">
    <source>
        <dbReference type="EMBL" id="GEL96315.1"/>
    </source>
</evidence>
<dbReference type="AlphaFoldDB" id="A0A511JEC3"/>
<keyword evidence="10" id="KW-1185">Reference proteome</keyword>
<dbReference type="SUPFAM" id="SSF49879">
    <property type="entry name" value="SMAD/FHA domain"/>
    <property type="match status" value="1"/>
</dbReference>
<evidence type="ECO:0000313" key="10">
    <source>
        <dbReference type="Proteomes" id="UP000321720"/>
    </source>
</evidence>
<keyword evidence="2" id="KW-0597">Phosphoprotein</keyword>
<reference evidence="9 10" key="1">
    <citation type="submission" date="2019-07" db="EMBL/GenBank/DDBJ databases">
        <title>Whole genome shotgun sequence of Cellulomonas composti NBRC 100758.</title>
        <authorList>
            <person name="Hosoyama A."/>
            <person name="Uohara A."/>
            <person name="Ohji S."/>
            <person name="Ichikawa N."/>
        </authorList>
    </citation>
    <scope>NUCLEOTIDE SEQUENCE [LARGE SCALE GENOMIC DNA]</scope>
    <source>
        <strain evidence="9 10">NBRC 100758</strain>
    </source>
</reference>
<dbReference type="Proteomes" id="UP000321720">
    <property type="component" value="Unassembled WGS sequence"/>
</dbReference>
<feature type="region of interest" description="Disordered" evidence="6">
    <location>
        <begin position="175"/>
        <end position="207"/>
    </location>
</feature>
<comment type="caution">
    <text evidence="9">The sequence shown here is derived from an EMBL/GenBank/DDBJ whole genome shotgun (WGS) entry which is preliminary data.</text>
</comment>
<evidence type="ECO:0000256" key="6">
    <source>
        <dbReference type="SAM" id="MobiDB-lite"/>
    </source>
</evidence>
<dbReference type="Gene3D" id="2.60.200.20">
    <property type="match status" value="1"/>
</dbReference>
<evidence type="ECO:0000256" key="4">
    <source>
        <dbReference type="ARBA" id="ARBA00022989"/>
    </source>
</evidence>
<evidence type="ECO:0000256" key="2">
    <source>
        <dbReference type="ARBA" id="ARBA00022553"/>
    </source>
</evidence>
<dbReference type="InterPro" id="IPR010432">
    <property type="entry name" value="RDD"/>
</dbReference>
<feature type="transmembrane region" description="Helical" evidence="7">
    <location>
        <begin position="27"/>
        <end position="55"/>
    </location>
</feature>
<keyword evidence="5 7" id="KW-0472">Membrane</keyword>
<accession>A0A511JEC3</accession>
<evidence type="ECO:0000256" key="3">
    <source>
        <dbReference type="ARBA" id="ARBA00022692"/>
    </source>
</evidence>
<dbReference type="InterPro" id="IPR000253">
    <property type="entry name" value="FHA_dom"/>
</dbReference>
<proteinExistence type="predicted"/>
<evidence type="ECO:0000259" key="8">
    <source>
        <dbReference type="PROSITE" id="PS50006"/>
    </source>
</evidence>
<dbReference type="InterPro" id="IPR008984">
    <property type="entry name" value="SMAD_FHA_dom_sf"/>
</dbReference>
<dbReference type="EMBL" id="BJWG01000017">
    <property type="protein sequence ID" value="GEL96315.1"/>
    <property type="molecule type" value="Genomic_DNA"/>
</dbReference>
<dbReference type="PROSITE" id="PS50006">
    <property type="entry name" value="FHA_DOMAIN"/>
    <property type="match status" value="1"/>
</dbReference>
<sequence>MAAPASGLGAAFFGAATVGVGPRLLAFLVDCVVVALVATLVLVLGGPVLAALVAVEIAVGVVVWEARTGCTFGNLALGLRAARQEAPYAPGLRRGALRALVVAAGHLVAGVGQWLVIGSVAFDRGALHQGWHDRVARAVVVDVRRSGPTAASPVAPAAPVSTLAPVAPVAASGTGGSVATVGSRVPSPSGVSAVSSGSTSATRPAPPVTGARVVPVVVLTLDTGEAMTVGGPGVIGRAPRPTPGERCDHVVSMDDPERSLSRTHAHFGVDADGFWVRDAGSGNGTVVVLPSGQALVVGADRPSRVPSGATVRIGDRWFAVDVPR</sequence>
<feature type="domain" description="FHA" evidence="8">
    <location>
        <begin position="233"/>
        <end position="287"/>
    </location>
</feature>
<evidence type="ECO:0000256" key="5">
    <source>
        <dbReference type="ARBA" id="ARBA00023136"/>
    </source>
</evidence>
<dbReference type="CDD" id="cd00060">
    <property type="entry name" value="FHA"/>
    <property type="match status" value="1"/>
</dbReference>
<gene>
    <name evidence="9" type="ORF">CCO02nite_29730</name>
</gene>
<evidence type="ECO:0000256" key="7">
    <source>
        <dbReference type="SAM" id="Phobius"/>
    </source>
</evidence>
<evidence type="ECO:0000256" key="1">
    <source>
        <dbReference type="ARBA" id="ARBA00004141"/>
    </source>
</evidence>
<dbReference type="GO" id="GO:0016020">
    <property type="term" value="C:membrane"/>
    <property type="evidence" value="ECO:0007669"/>
    <property type="project" value="UniProtKB-SubCell"/>
</dbReference>
<comment type="subcellular location">
    <subcellularLocation>
        <location evidence="1">Membrane</location>
        <topology evidence="1">Multi-pass membrane protein</topology>
    </subcellularLocation>
</comment>
<keyword evidence="4 7" id="KW-1133">Transmembrane helix</keyword>
<name>A0A511JEC3_9CELL</name>
<keyword evidence="3 7" id="KW-0812">Transmembrane</keyword>
<protein>
    <recommendedName>
        <fullName evidence="8">FHA domain-containing protein</fullName>
    </recommendedName>
</protein>
<dbReference type="Pfam" id="PF00498">
    <property type="entry name" value="FHA"/>
    <property type="match status" value="1"/>
</dbReference>
<dbReference type="Pfam" id="PF06271">
    <property type="entry name" value="RDD"/>
    <property type="match status" value="1"/>
</dbReference>
<organism evidence="9 10">
    <name type="scientific">Cellulomonas composti</name>
    <dbReference type="NCBI Taxonomy" id="266130"/>
    <lineage>
        <taxon>Bacteria</taxon>
        <taxon>Bacillati</taxon>
        <taxon>Actinomycetota</taxon>
        <taxon>Actinomycetes</taxon>
        <taxon>Micrococcales</taxon>
        <taxon>Cellulomonadaceae</taxon>
        <taxon>Cellulomonas</taxon>
    </lineage>
</organism>